<proteinExistence type="predicted"/>
<sequence>METTRALGDHSAHPAHHLPVSTVGILQNTLLPSLSLHSSLSLVAYTAARVTKRVELKDWLWPSGLVANAWYNAVVHPSFSENIPISSALSNLSWPQKLLLGGVTVWGTRLFYRIASRSVRRGKDDPRYDGVKQESGFWNKAFFTVFLPEAVFQAVIGLGWSVPFTTGAAGAVTSPPLDYAGLLRGLAVGLFTAGLGMEVLADAQIEHQKKQSDDLCRSGVWSIVRHPNYLGDALVHASFAVLAYASGIFHPVSVLGPVANYAFLRFVGGDKENEATQESRYKSQNPSKYAQLEDWRQKKNSFWPSVKEAANPWTWALVAIGGAGIVVESGLRRYLRA</sequence>
<organism evidence="1 2">
    <name type="scientific">Zalaria obscura</name>
    <dbReference type="NCBI Taxonomy" id="2024903"/>
    <lineage>
        <taxon>Eukaryota</taxon>
        <taxon>Fungi</taxon>
        <taxon>Dikarya</taxon>
        <taxon>Ascomycota</taxon>
        <taxon>Pezizomycotina</taxon>
        <taxon>Dothideomycetes</taxon>
        <taxon>Dothideomycetidae</taxon>
        <taxon>Dothideales</taxon>
        <taxon>Zalariaceae</taxon>
        <taxon>Zalaria</taxon>
    </lineage>
</organism>
<gene>
    <name evidence="1" type="ORF">M8818_005519</name>
</gene>
<accession>A0ACC3S8L4</accession>
<dbReference type="EMBL" id="JAMKPW020000033">
    <property type="protein sequence ID" value="KAK8201994.1"/>
    <property type="molecule type" value="Genomic_DNA"/>
</dbReference>
<evidence type="ECO:0000313" key="2">
    <source>
        <dbReference type="Proteomes" id="UP001320706"/>
    </source>
</evidence>
<keyword evidence="2" id="KW-1185">Reference proteome</keyword>
<comment type="caution">
    <text evidence="1">The sequence shown here is derived from an EMBL/GenBank/DDBJ whole genome shotgun (WGS) entry which is preliminary data.</text>
</comment>
<reference evidence="1" key="1">
    <citation type="submission" date="2024-02" db="EMBL/GenBank/DDBJ databases">
        <title>Metagenome Assembled Genome of Zalaria obscura JY119.</title>
        <authorList>
            <person name="Vighnesh L."/>
            <person name="Jagadeeshwari U."/>
            <person name="Venkata Ramana C."/>
            <person name="Sasikala C."/>
        </authorList>
    </citation>
    <scope>NUCLEOTIDE SEQUENCE</scope>
    <source>
        <strain evidence="1">JY119</strain>
    </source>
</reference>
<protein>
    <submittedName>
        <fullName evidence="1">Uncharacterized protein</fullName>
    </submittedName>
</protein>
<name>A0ACC3S8L4_9PEZI</name>
<evidence type="ECO:0000313" key="1">
    <source>
        <dbReference type="EMBL" id="KAK8201994.1"/>
    </source>
</evidence>
<dbReference type="Proteomes" id="UP001320706">
    <property type="component" value="Unassembled WGS sequence"/>
</dbReference>